<dbReference type="Proteomes" id="UP001362999">
    <property type="component" value="Unassembled WGS sequence"/>
</dbReference>
<comment type="caution">
    <text evidence="1">The sequence shown here is derived from an EMBL/GenBank/DDBJ whole genome shotgun (WGS) entry which is preliminary data.</text>
</comment>
<sequence length="370" mass="41796">GAAAAFRLIQSEITSRALMFSAPLTTPLVFSYNPPDHGAYDTAHQAQLLPNTGRYRLKSTAPANTIFLEHENRFWELLGLLHVLPPCSQKTGLERALFQELEHCSKEKERHWNQQRLAVEIQQVVVHNVNFIPITEREPHTLVPLIVTAMMTQLYHVPRIGGTVLLAGFRDFIRTLPESLSYELPKDPRTVIKQLRLDPVTESYVCCPKCWALSPIVNPITSSHPDPEIPLCQDHLPGDEVCGAELWKKEKLRDRIHCKPKLIYVHQLVKHWLGKLLSRPGIEDILDSYPLKASGGEEGHMADIWSSPAIRALKGPDGKSFLDAPIGEGRYLFSIAVDGFNPFHNKEAKQVVTSTGFFLVLMNFPPHMRY</sequence>
<dbReference type="EMBL" id="JAWWNJ010000126">
    <property type="protein sequence ID" value="KAK6988004.1"/>
    <property type="molecule type" value="Genomic_DNA"/>
</dbReference>
<proteinExistence type="predicted"/>
<feature type="non-terminal residue" evidence="1">
    <location>
        <position position="1"/>
    </location>
</feature>
<evidence type="ECO:0000313" key="1">
    <source>
        <dbReference type="EMBL" id="KAK6988004.1"/>
    </source>
</evidence>
<organism evidence="1 2">
    <name type="scientific">Favolaschia claudopus</name>
    <dbReference type="NCBI Taxonomy" id="2862362"/>
    <lineage>
        <taxon>Eukaryota</taxon>
        <taxon>Fungi</taxon>
        <taxon>Dikarya</taxon>
        <taxon>Basidiomycota</taxon>
        <taxon>Agaricomycotina</taxon>
        <taxon>Agaricomycetes</taxon>
        <taxon>Agaricomycetidae</taxon>
        <taxon>Agaricales</taxon>
        <taxon>Marasmiineae</taxon>
        <taxon>Mycenaceae</taxon>
        <taxon>Favolaschia</taxon>
    </lineage>
</organism>
<dbReference type="AlphaFoldDB" id="A0AAV9ZNK7"/>
<name>A0AAV9ZNK7_9AGAR</name>
<keyword evidence="2" id="KW-1185">Reference proteome</keyword>
<accession>A0AAV9ZNK7</accession>
<evidence type="ECO:0000313" key="2">
    <source>
        <dbReference type="Proteomes" id="UP001362999"/>
    </source>
</evidence>
<gene>
    <name evidence="1" type="ORF">R3P38DRAFT_2372241</name>
</gene>
<protein>
    <submittedName>
        <fullName evidence="1">Uncharacterized protein</fullName>
    </submittedName>
</protein>
<reference evidence="1 2" key="1">
    <citation type="journal article" date="2024" name="J Genomics">
        <title>Draft genome sequencing and assembly of Favolaschia claudopus CIRM-BRFM 2984 isolated from oak limbs.</title>
        <authorList>
            <person name="Navarro D."/>
            <person name="Drula E."/>
            <person name="Chaduli D."/>
            <person name="Cazenave R."/>
            <person name="Ahrendt S."/>
            <person name="Wang J."/>
            <person name="Lipzen A."/>
            <person name="Daum C."/>
            <person name="Barry K."/>
            <person name="Grigoriev I.V."/>
            <person name="Favel A."/>
            <person name="Rosso M.N."/>
            <person name="Martin F."/>
        </authorList>
    </citation>
    <scope>NUCLEOTIDE SEQUENCE [LARGE SCALE GENOMIC DNA]</scope>
    <source>
        <strain evidence="1 2">CIRM-BRFM 2984</strain>
    </source>
</reference>
<feature type="non-terminal residue" evidence="1">
    <location>
        <position position="370"/>
    </location>
</feature>